<keyword evidence="2" id="KW-1133">Transmembrane helix</keyword>
<organism evidence="3 4">
    <name type="scientific">Choanephora cucurbitarum</name>
    <dbReference type="NCBI Taxonomy" id="101091"/>
    <lineage>
        <taxon>Eukaryota</taxon>
        <taxon>Fungi</taxon>
        <taxon>Fungi incertae sedis</taxon>
        <taxon>Mucoromycota</taxon>
        <taxon>Mucoromycotina</taxon>
        <taxon>Mucoromycetes</taxon>
        <taxon>Mucorales</taxon>
        <taxon>Mucorineae</taxon>
        <taxon>Choanephoraceae</taxon>
        <taxon>Choanephoroideae</taxon>
        <taxon>Choanephora</taxon>
    </lineage>
</organism>
<dbReference type="InParanoid" id="A0A1C7N3G7"/>
<evidence type="ECO:0000256" key="1">
    <source>
        <dbReference type="SAM" id="MobiDB-lite"/>
    </source>
</evidence>
<dbReference type="AlphaFoldDB" id="A0A1C7N3G7"/>
<evidence type="ECO:0000256" key="2">
    <source>
        <dbReference type="SAM" id="Phobius"/>
    </source>
</evidence>
<sequence length="487" mass="54136">MSSSNNPKSFYNQSEYGTAKDGHQMIGHSGDTSSDLTPPPPYTNGQSSGDIYPRESDGRLQQGEQTGLLGNQNVLSSLKSNIPNWRGLPYSFLGENRIQLEEPRRPRRYCRWICLIIPICILAILSIALYLKPRRGSRFACGGSTESLNSIPFFIEFKDNVEVIVMGHVSGGRILVSPGNQRHEGAIWTDIQYTPSRLQPQFSHRIEQLDNGDLTRLVLNMPQRQEPDDCIQVSLLIDLPYGAKIARFITSNMDIEVEQPIKKELETFELTTSNGDIFLNHWVGESLLAKTTNGNIHVQGSLSADKSIHLETTQGKVTFFHAAIAKSTLEVYNTNGPIRVLEALRSDGSVQLKTTNGMIEANTIAADTILLVNSNGKVNTNHIRAEKSIVVETTNAPIQLAVTGVKNNHLSLRTTNAPVRLHVTHEFEGDFSLETSHSEKVIVKDDPDITFQSDFRYFKQGYRKGLGNKGDLSVKTTNDLIEVSFDI</sequence>
<dbReference type="STRING" id="101091.A0A1C7N3G7"/>
<dbReference type="Proteomes" id="UP000093000">
    <property type="component" value="Unassembled WGS sequence"/>
</dbReference>
<evidence type="ECO:0000313" key="4">
    <source>
        <dbReference type="Proteomes" id="UP000093000"/>
    </source>
</evidence>
<accession>A0A1C7N3G7</accession>
<feature type="compositionally biased region" description="Polar residues" evidence="1">
    <location>
        <begin position="1"/>
        <end position="16"/>
    </location>
</feature>
<keyword evidence="2" id="KW-0812">Transmembrane</keyword>
<feature type="transmembrane region" description="Helical" evidence="2">
    <location>
        <begin position="109"/>
        <end position="131"/>
    </location>
</feature>
<name>A0A1C7N3G7_9FUNG</name>
<keyword evidence="2" id="KW-0472">Membrane</keyword>
<feature type="region of interest" description="Disordered" evidence="1">
    <location>
        <begin position="1"/>
        <end position="58"/>
    </location>
</feature>
<dbReference type="OrthoDB" id="5570013at2759"/>
<dbReference type="EMBL" id="LUGH01000624">
    <property type="protein sequence ID" value="OBZ83662.1"/>
    <property type="molecule type" value="Genomic_DNA"/>
</dbReference>
<proteinExistence type="predicted"/>
<comment type="caution">
    <text evidence="3">The sequence shown here is derived from an EMBL/GenBank/DDBJ whole genome shotgun (WGS) entry which is preliminary data.</text>
</comment>
<reference evidence="3 4" key="1">
    <citation type="submission" date="2016-03" db="EMBL/GenBank/DDBJ databases">
        <title>Choanephora cucurbitarum.</title>
        <authorList>
            <person name="Min B."/>
            <person name="Park H."/>
            <person name="Park J.-H."/>
            <person name="Shin H.-D."/>
            <person name="Choi I.-G."/>
        </authorList>
    </citation>
    <scope>NUCLEOTIDE SEQUENCE [LARGE SCALE GENOMIC DNA]</scope>
    <source>
        <strain evidence="3 4">KUS-F28377</strain>
    </source>
</reference>
<gene>
    <name evidence="3" type="ORF">A0J61_08287</name>
</gene>
<protein>
    <submittedName>
        <fullName evidence="3">Uncharacterized protein</fullName>
    </submittedName>
</protein>
<keyword evidence="4" id="KW-1185">Reference proteome</keyword>
<evidence type="ECO:0000313" key="3">
    <source>
        <dbReference type="EMBL" id="OBZ83662.1"/>
    </source>
</evidence>